<protein>
    <submittedName>
        <fullName evidence="1">Uncharacterized protein</fullName>
    </submittedName>
</protein>
<evidence type="ECO:0000313" key="1">
    <source>
        <dbReference type="EnsemblPlants" id="QL11p027481:mrna:CDS:1"/>
    </source>
</evidence>
<reference evidence="1 2" key="1">
    <citation type="journal article" date="2016" name="G3 (Bethesda)">
        <title>First Draft Assembly and Annotation of the Genome of a California Endemic Oak Quercus lobata Nee (Fagaceae).</title>
        <authorList>
            <person name="Sork V.L."/>
            <person name="Fitz-Gibbon S.T."/>
            <person name="Puiu D."/>
            <person name="Crepeau M."/>
            <person name="Gugger P.F."/>
            <person name="Sherman R."/>
            <person name="Stevens K."/>
            <person name="Langley C.H."/>
            <person name="Pellegrini M."/>
            <person name="Salzberg S.L."/>
        </authorList>
    </citation>
    <scope>NUCLEOTIDE SEQUENCE [LARGE SCALE GENOMIC DNA]</scope>
    <source>
        <strain evidence="1 2">cv. SW786</strain>
    </source>
</reference>
<dbReference type="EnsemblPlants" id="QL11p027481:mrna">
    <property type="protein sequence ID" value="QL11p027481:mrna:CDS:1"/>
    <property type="gene ID" value="QL11p027481"/>
</dbReference>
<dbReference type="Proteomes" id="UP000594261">
    <property type="component" value="Chromosome 11"/>
</dbReference>
<name>A0A7N2MXS5_QUELO</name>
<dbReference type="AlphaFoldDB" id="A0A7N2MXS5"/>
<keyword evidence="2" id="KW-1185">Reference proteome</keyword>
<dbReference type="EMBL" id="LRBV02000011">
    <property type="status" value="NOT_ANNOTATED_CDS"/>
    <property type="molecule type" value="Genomic_DNA"/>
</dbReference>
<dbReference type="OMA" id="ALELSWW"/>
<sequence>MAPTAAMLILCLHGKPKSPPSFAPPSPPATLFGLKLSAVRWASVVNSICKATSDEKQKHGIVDPSSALEKRFQDALELSCWSS</sequence>
<dbReference type="InParanoid" id="A0A7N2MXS5"/>
<proteinExistence type="predicted"/>
<dbReference type="Gramene" id="QL11p027481:mrna">
    <property type="protein sequence ID" value="QL11p027481:mrna:CDS:1"/>
    <property type="gene ID" value="QL11p027481"/>
</dbReference>
<organism evidence="1 2">
    <name type="scientific">Quercus lobata</name>
    <name type="common">Valley oak</name>
    <dbReference type="NCBI Taxonomy" id="97700"/>
    <lineage>
        <taxon>Eukaryota</taxon>
        <taxon>Viridiplantae</taxon>
        <taxon>Streptophyta</taxon>
        <taxon>Embryophyta</taxon>
        <taxon>Tracheophyta</taxon>
        <taxon>Spermatophyta</taxon>
        <taxon>Magnoliopsida</taxon>
        <taxon>eudicotyledons</taxon>
        <taxon>Gunneridae</taxon>
        <taxon>Pentapetalae</taxon>
        <taxon>rosids</taxon>
        <taxon>fabids</taxon>
        <taxon>Fagales</taxon>
        <taxon>Fagaceae</taxon>
        <taxon>Quercus</taxon>
    </lineage>
</organism>
<reference evidence="1" key="2">
    <citation type="submission" date="2021-01" db="UniProtKB">
        <authorList>
            <consortium name="EnsemblPlants"/>
        </authorList>
    </citation>
    <scope>IDENTIFICATION</scope>
</reference>
<accession>A0A7N2MXS5</accession>
<evidence type="ECO:0000313" key="2">
    <source>
        <dbReference type="Proteomes" id="UP000594261"/>
    </source>
</evidence>